<dbReference type="InterPro" id="IPR050276">
    <property type="entry name" value="MshD_Acetyltransferase"/>
</dbReference>
<accession>A0AA41XB51</accession>
<evidence type="ECO:0000313" key="3">
    <source>
        <dbReference type="Proteomes" id="UP001156102"/>
    </source>
</evidence>
<sequence>MEIRKPNELEYEKIVSFSPQAIFDGTLGEVKPSDEKVKQLIEPLLQKGSYYLIASENGQLLGWILMGRSKDSFTEKKCGFIYELFVLEEWRGNGIAKRLMESGMEHLKQDGYSEVRLSVYAGNQAIKLYEKLGFTDRTITMSMLI</sequence>
<dbReference type="InterPro" id="IPR016181">
    <property type="entry name" value="Acyl_CoA_acyltransferase"/>
</dbReference>
<organism evidence="2 3">
    <name type="scientific">Ectobacillus ponti</name>
    <dbReference type="NCBI Taxonomy" id="2961894"/>
    <lineage>
        <taxon>Bacteria</taxon>
        <taxon>Bacillati</taxon>
        <taxon>Bacillota</taxon>
        <taxon>Bacilli</taxon>
        <taxon>Bacillales</taxon>
        <taxon>Bacillaceae</taxon>
        <taxon>Ectobacillus</taxon>
    </lineage>
</organism>
<dbReference type="PANTHER" id="PTHR43617">
    <property type="entry name" value="L-AMINO ACID N-ACETYLTRANSFERASE"/>
    <property type="match status" value="1"/>
</dbReference>
<dbReference type="Pfam" id="PF00583">
    <property type="entry name" value="Acetyltransf_1"/>
    <property type="match status" value="1"/>
</dbReference>
<dbReference type="GO" id="GO:0016747">
    <property type="term" value="F:acyltransferase activity, transferring groups other than amino-acyl groups"/>
    <property type="evidence" value="ECO:0007669"/>
    <property type="project" value="InterPro"/>
</dbReference>
<dbReference type="PROSITE" id="PS51186">
    <property type="entry name" value="GNAT"/>
    <property type="match status" value="1"/>
</dbReference>
<dbReference type="Proteomes" id="UP001156102">
    <property type="component" value="Unassembled WGS sequence"/>
</dbReference>
<dbReference type="CDD" id="cd04301">
    <property type="entry name" value="NAT_SF"/>
    <property type="match status" value="1"/>
</dbReference>
<dbReference type="InterPro" id="IPR000182">
    <property type="entry name" value="GNAT_dom"/>
</dbReference>
<gene>
    <name evidence="2" type="ORF">NK662_16365</name>
</gene>
<protein>
    <submittedName>
        <fullName evidence="2">GNAT family N-acetyltransferase</fullName>
    </submittedName>
</protein>
<dbReference type="EMBL" id="JANCLT010000009">
    <property type="protein sequence ID" value="MCP8970099.1"/>
    <property type="molecule type" value="Genomic_DNA"/>
</dbReference>
<proteinExistence type="predicted"/>
<evidence type="ECO:0000313" key="2">
    <source>
        <dbReference type="EMBL" id="MCP8970099.1"/>
    </source>
</evidence>
<dbReference type="AlphaFoldDB" id="A0AA41XB51"/>
<keyword evidence="3" id="KW-1185">Reference proteome</keyword>
<dbReference type="RefSeq" id="WP_254760018.1">
    <property type="nucleotide sequence ID" value="NZ_JANCLT010000009.1"/>
</dbReference>
<comment type="caution">
    <text evidence="2">The sequence shown here is derived from an EMBL/GenBank/DDBJ whole genome shotgun (WGS) entry which is preliminary data.</text>
</comment>
<name>A0AA41XB51_9BACI</name>
<dbReference type="SUPFAM" id="SSF55729">
    <property type="entry name" value="Acyl-CoA N-acyltransferases (Nat)"/>
    <property type="match status" value="1"/>
</dbReference>
<feature type="domain" description="N-acetyltransferase" evidence="1">
    <location>
        <begin position="1"/>
        <end position="145"/>
    </location>
</feature>
<dbReference type="Gene3D" id="3.40.630.30">
    <property type="match status" value="1"/>
</dbReference>
<reference evidence="2" key="1">
    <citation type="submission" date="2022-07" db="EMBL/GenBank/DDBJ databases">
        <authorList>
            <person name="Li W.-J."/>
            <person name="Deng Q.-Q."/>
        </authorList>
    </citation>
    <scope>NUCLEOTIDE SEQUENCE</scope>
    <source>
        <strain evidence="2">SYSU M60031</strain>
    </source>
</reference>
<evidence type="ECO:0000259" key="1">
    <source>
        <dbReference type="PROSITE" id="PS51186"/>
    </source>
</evidence>